<reference evidence="2" key="1">
    <citation type="submission" date="2020-07" db="EMBL/GenBank/DDBJ databases">
        <authorList>
            <person name="Pettersson B.M.F."/>
            <person name="Behra P.R.K."/>
            <person name="Ramesh M."/>
            <person name="Das S."/>
            <person name="Dasgupta S."/>
            <person name="Kirsebom L.A."/>
        </authorList>
    </citation>
    <scope>NUCLEOTIDE SEQUENCE</scope>
    <source>
        <strain evidence="2">DSM 45406</strain>
    </source>
</reference>
<evidence type="ECO:0000313" key="2">
    <source>
        <dbReference type="EMBL" id="MCV7071050.1"/>
    </source>
</evidence>
<feature type="region of interest" description="Disordered" evidence="1">
    <location>
        <begin position="157"/>
        <end position="178"/>
    </location>
</feature>
<dbReference type="AlphaFoldDB" id="A0A9X3BQ90"/>
<protein>
    <submittedName>
        <fullName evidence="2">Uncharacterized protein</fullName>
    </submittedName>
</protein>
<dbReference type="Pfam" id="PF10117">
    <property type="entry name" value="McrBC"/>
    <property type="match status" value="1"/>
</dbReference>
<organism evidence="2 3">
    <name type="scientific">Mycolicibacterium rufum</name>
    <dbReference type="NCBI Taxonomy" id="318424"/>
    <lineage>
        <taxon>Bacteria</taxon>
        <taxon>Bacillati</taxon>
        <taxon>Actinomycetota</taxon>
        <taxon>Actinomycetes</taxon>
        <taxon>Mycobacteriales</taxon>
        <taxon>Mycobacteriaceae</taxon>
        <taxon>Mycolicibacterium</taxon>
    </lineage>
</organism>
<proteinExistence type="predicted"/>
<gene>
    <name evidence="2" type="ORF">H7H73_12055</name>
</gene>
<accession>A0A9X3BQ90</accession>
<sequence length="178" mass="19728">MADRLGNRLTVTWLSDHRVNIRSSSWVGTIRLTQDLRVRVVPKLAGDSLGVLTMLAITDGSALADLPQYFRGLSDNPSEDAIELLCRLVVTHTEKVLAHGLIRNYRSHSDDLPFLRGRLDAYRQATAHFGKFTEFACDYNEFDRDTADNHLLLAGARAARRQPPTRGSVGVPPTSSDA</sequence>
<comment type="caution">
    <text evidence="2">The sequence shown here is derived from an EMBL/GenBank/DDBJ whole genome shotgun (WGS) entry which is preliminary data.</text>
</comment>
<dbReference type="Proteomes" id="UP001140272">
    <property type="component" value="Unassembled WGS sequence"/>
</dbReference>
<evidence type="ECO:0000256" key="1">
    <source>
        <dbReference type="SAM" id="MobiDB-lite"/>
    </source>
</evidence>
<dbReference type="InterPro" id="IPR019292">
    <property type="entry name" value="McrC"/>
</dbReference>
<evidence type="ECO:0000313" key="3">
    <source>
        <dbReference type="Proteomes" id="UP001140272"/>
    </source>
</evidence>
<reference evidence="2" key="2">
    <citation type="journal article" date="2022" name="BMC Genomics">
        <title>Comparative genome analysis of mycobacteria focusing on tRNA and non-coding RNA.</title>
        <authorList>
            <person name="Behra P.R.K."/>
            <person name="Pettersson B.M.F."/>
            <person name="Ramesh M."/>
            <person name="Das S."/>
            <person name="Dasgupta S."/>
            <person name="Kirsebom L.A."/>
        </authorList>
    </citation>
    <scope>NUCLEOTIDE SEQUENCE</scope>
    <source>
        <strain evidence="2">DSM 45406</strain>
    </source>
</reference>
<dbReference type="EMBL" id="JACKRN010000434">
    <property type="protein sequence ID" value="MCV7071050.1"/>
    <property type="molecule type" value="Genomic_DNA"/>
</dbReference>
<name>A0A9X3BQ90_9MYCO</name>